<feature type="region of interest" description="Disordered" evidence="11">
    <location>
        <begin position="341"/>
        <end position="405"/>
    </location>
</feature>
<reference evidence="16" key="2">
    <citation type="journal article" date="2017" name="Sci. Adv.">
        <title>A tail of two voltages: Proteomic comparison of the three electric organs of the electric eel.</title>
        <authorList>
            <person name="Traeger L.L."/>
            <person name="Sabat G."/>
            <person name="Barrett-Wilt G.A."/>
            <person name="Wells G.B."/>
            <person name="Sussman M.R."/>
        </authorList>
    </citation>
    <scope>NUCLEOTIDE SEQUENCE [LARGE SCALE GENOMIC DNA]</scope>
</reference>
<evidence type="ECO:0000256" key="11">
    <source>
        <dbReference type="SAM" id="MobiDB-lite"/>
    </source>
</evidence>
<feature type="compositionally biased region" description="Low complexity" evidence="11">
    <location>
        <begin position="357"/>
        <end position="371"/>
    </location>
</feature>
<keyword evidence="3" id="KW-0796">Tight junction</keyword>
<keyword evidence="16" id="KW-1185">Reference proteome</keyword>
<dbReference type="GO" id="GO:0005886">
    <property type="term" value="C:plasma membrane"/>
    <property type="evidence" value="ECO:0007669"/>
    <property type="project" value="TreeGrafter"/>
</dbReference>
<comment type="similarity">
    <text evidence="2">Belongs to the immunoglobulin superfamily. LISCH7 family.</text>
</comment>
<protein>
    <recommendedName>
        <fullName evidence="14">Ig-like domain-containing protein</fullName>
    </recommendedName>
</protein>
<evidence type="ECO:0000256" key="3">
    <source>
        <dbReference type="ARBA" id="ARBA00022427"/>
    </source>
</evidence>
<feature type="chain" id="PRO_5044239517" description="Ig-like domain-containing protein" evidence="13">
    <location>
        <begin position="22"/>
        <end position="489"/>
    </location>
</feature>
<reference evidence="15" key="5">
    <citation type="submission" date="2025-09" db="UniProtKB">
        <authorList>
            <consortium name="Ensembl"/>
        </authorList>
    </citation>
    <scope>IDENTIFICATION</scope>
</reference>
<dbReference type="InterPro" id="IPR007110">
    <property type="entry name" value="Ig-like_dom"/>
</dbReference>
<dbReference type="InterPro" id="IPR051874">
    <property type="entry name" value="Ig-like_domain-LISCH7"/>
</dbReference>
<evidence type="ECO:0000256" key="1">
    <source>
        <dbReference type="ARBA" id="ARBA00004435"/>
    </source>
</evidence>
<keyword evidence="8" id="KW-1015">Disulfide bond</keyword>
<dbReference type="PANTHER" id="PTHR15923:SF6">
    <property type="entry name" value="IMMUNOGLOBULIN-LIKE DOMAIN CONTAINING RECEPTOR 1B PRECURSOR"/>
    <property type="match status" value="1"/>
</dbReference>
<organism evidence="15 16">
    <name type="scientific">Electrophorus electricus</name>
    <name type="common">Electric eel</name>
    <name type="synonym">Gymnotus electricus</name>
    <dbReference type="NCBI Taxonomy" id="8005"/>
    <lineage>
        <taxon>Eukaryota</taxon>
        <taxon>Metazoa</taxon>
        <taxon>Chordata</taxon>
        <taxon>Craniata</taxon>
        <taxon>Vertebrata</taxon>
        <taxon>Euteleostomi</taxon>
        <taxon>Actinopterygii</taxon>
        <taxon>Neopterygii</taxon>
        <taxon>Teleostei</taxon>
        <taxon>Ostariophysi</taxon>
        <taxon>Gymnotiformes</taxon>
        <taxon>Gymnotoidei</taxon>
        <taxon>Gymnotidae</taxon>
        <taxon>Electrophorus</taxon>
    </lineage>
</organism>
<comment type="subcellular location">
    <subcellularLocation>
        <location evidence="1">Cell junction</location>
        <location evidence="1">Tight junction</location>
    </subcellularLocation>
    <subcellularLocation>
        <location evidence="10">Endomembrane system</location>
        <topology evidence="10">Single-pass type I membrane protein</topology>
    </subcellularLocation>
</comment>
<keyword evidence="4 12" id="KW-0812">Transmembrane</keyword>
<reference evidence="16" key="1">
    <citation type="journal article" date="2014" name="Science">
        <title>Nonhuman genetics. Genomic basis for the convergent evolution of electric organs.</title>
        <authorList>
            <person name="Gallant J.R."/>
            <person name="Traeger L.L."/>
            <person name="Volkening J.D."/>
            <person name="Moffett H."/>
            <person name="Chen P.H."/>
            <person name="Novina C.D."/>
            <person name="Phillips G.N.Jr."/>
            <person name="Anand R."/>
            <person name="Wells G.B."/>
            <person name="Pinch M."/>
            <person name="Guth R."/>
            <person name="Unguez G.A."/>
            <person name="Albert J.S."/>
            <person name="Zakon H.H."/>
            <person name="Samanta M.P."/>
            <person name="Sussman M.R."/>
        </authorList>
    </citation>
    <scope>NUCLEOTIDE SEQUENCE [LARGE SCALE GENOMIC DNA]</scope>
</reference>
<evidence type="ECO:0000313" key="16">
    <source>
        <dbReference type="Proteomes" id="UP000314983"/>
    </source>
</evidence>
<dbReference type="InterPro" id="IPR036179">
    <property type="entry name" value="Ig-like_dom_sf"/>
</dbReference>
<dbReference type="Gene3D" id="2.60.40.10">
    <property type="entry name" value="Immunoglobulins"/>
    <property type="match status" value="1"/>
</dbReference>
<evidence type="ECO:0000256" key="6">
    <source>
        <dbReference type="ARBA" id="ARBA00022989"/>
    </source>
</evidence>
<evidence type="ECO:0000256" key="10">
    <source>
        <dbReference type="ARBA" id="ARBA00046288"/>
    </source>
</evidence>
<feature type="domain" description="Ig-like" evidence="14">
    <location>
        <begin position="3"/>
        <end position="160"/>
    </location>
</feature>
<dbReference type="PROSITE" id="PS50835">
    <property type="entry name" value="IG_LIKE"/>
    <property type="match status" value="1"/>
</dbReference>
<evidence type="ECO:0000256" key="13">
    <source>
        <dbReference type="SAM" id="SignalP"/>
    </source>
</evidence>
<evidence type="ECO:0000256" key="2">
    <source>
        <dbReference type="ARBA" id="ARBA00009491"/>
    </source>
</evidence>
<keyword evidence="5" id="KW-0965">Cell junction</keyword>
<evidence type="ECO:0000256" key="5">
    <source>
        <dbReference type="ARBA" id="ARBA00022949"/>
    </source>
</evidence>
<dbReference type="Pfam" id="PF05624">
    <property type="entry name" value="LSR"/>
    <property type="match status" value="1"/>
</dbReference>
<name>A0A4W4EEH5_ELEEL</name>
<dbReference type="STRING" id="8005.ENSEEEP00000010121"/>
<dbReference type="InterPro" id="IPR013783">
    <property type="entry name" value="Ig-like_fold"/>
</dbReference>
<dbReference type="SUPFAM" id="SSF48726">
    <property type="entry name" value="Immunoglobulin"/>
    <property type="match status" value="1"/>
</dbReference>
<keyword evidence="9" id="KW-0393">Immunoglobulin domain</keyword>
<reference evidence="15" key="4">
    <citation type="submission" date="2025-08" db="UniProtKB">
        <authorList>
            <consortium name="Ensembl"/>
        </authorList>
    </citation>
    <scope>IDENTIFICATION</scope>
</reference>
<evidence type="ECO:0000256" key="9">
    <source>
        <dbReference type="ARBA" id="ARBA00023319"/>
    </source>
</evidence>
<dbReference type="AlphaFoldDB" id="A0A4W4EEH5"/>
<keyword evidence="7 12" id="KW-0472">Membrane</keyword>
<proteinExistence type="inferred from homology"/>
<dbReference type="GeneTree" id="ENSGT00950000183058"/>
<evidence type="ECO:0000256" key="12">
    <source>
        <dbReference type="SAM" id="Phobius"/>
    </source>
</evidence>
<dbReference type="InterPro" id="IPR008664">
    <property type="entry name" value="LISCH7"/>
</dbReference>
<feature type="transmembrane region" description="Helical" evidence="12">
    <location>
        <begin position="163"/>
        <end position="185"/>
    </location>
</feature>
<dbReference type="PANTHER" id="PTHR15923">
    <property type="entry name" value="TRANSMEMBRANE AND IMMUNOGLOBULIN DOMAIN-CONTAINING PROTEIN"/>
    <property type="match status" value="1"/>
</dbReference>
<dbReference type="GO" id="GO:0012505">
    <property type="term" value="C:endomembrane system"/>
    <property type="evidence" value="ECO:0007669"/>
    <property type="project" value="UniProtKB-SubCell"/>
</dbReference>
<sequence length="489" mass="54528">KKPKLRLTFEFLSHTFLELLAIQVTVPYNQRSTMLFASVILRCDYSTSANLQEVLVTWRYKSFCLDPVLQYYTTVYQAALTLGQNPANDCPDRQRTIRTVIQKNGNKEPILGAEYRERKITILNKADLVITEVMWWDNGVYFCSIDVAGDTIGDSDQEVELIVYNWLTVLLIIIGGLLLIILLGVCCCQCCPQRCCCYVRCPCCPKVCCCPEKGTNTHRLLSQLVVFNLLFLGSFSEFPSKNNIPMGPMAVPSPQPIPPMAFPHDVQSTMLESVHGSERGTNPMLDFLERQVRAMDVGASLVSPLAQYPGVPLHALHPQACPSLGSASMLSALEEMGVHGVEPCPPAGHRGMHRGGNRLSSHSSGSSNRLSGRPERTDSRRDPDSPHGRGILRGYRERSRTRMRRKGELVAEQELGCARQDRSYFPSPRQASWSSEEENGHKGAVRSRDRAWTEKPPSYSSIEIQPGHRGRTNGRYSDKSSRSGVSVVI</sequence>
<dbReference type="Ensembl" id="ENSEEET00000010243.2">
    <property type="protein sequence ID" value="ENSEEEP00000010121.2"/>
    <property type="gene ID" value="ENSEEEG00000005135.2"/>
</dbReference>
<evidence type="ECO:0000256" key="7">
    <source>
        <dbReference type="ARBA" id="ARBA00023136"/>
    </source>
</evidence>
<keyword evidence="6 12" id="KW-1133">Transmembrane helix</keyword>
<evidence type="ECO:0000259" key="14">
    <source>
        <dbReference type="PROSITE" id="PS50835"/>
    </source>
</evidence>
<dbReference type="GO" id="GO:0005923">
    <property type="term" value="C:bicellular tight junction"/>
    <property type="evidence" value="ECO:0007669"/>
    <property type="project" value="UniProtKB-SubCell"/>
</dbReference>
<accession>A0A4W4EEH5</accession>
<evidence type="ECO:0000313" key="15">
    <source>
        <dbReference type="Ensembl" id="ENSEEEP00000010121.2"/>
    </source>
</evidence>
<feature type="compositionally biased region" description="Basic and acidic residues" evidence="11">
    <location>
        <begin position="372"/>
        <end position="387"/>
    </location>
</feature>
<dbReference type="GO" id="GO:0070506">
    <property type="term" value="F:high-density lipoprotein particle receptor activity"/>
    <property type="evidence" value="ECO:0007669"/>
    <property type="project" value="TreeGrafter"/>
</dbReference>
<feature type="signal peptide" evidence="13">
    <location>
        <begin position="1"/>
        <end position="21"/>
    </location>
</feature>
<evidence type="ECO:0000256" key="8">
    <source>
        <dbReference type="ARBA" id="ARBA00023157"/>
    </source>
</evidence>
<feature type="region of interest" description="Disordered" evidence="11">
    <location>
        <begin position="421"/>
        <end position="489"/>
    </location>
</feature>
<reference evidence="15" key="3">
    <citation type="submission" date="2020-05" db="EMBL/GenBank/DDBJ databases">
        <title>Electrophorus electricus (electric eel) genome, fEleEle1, primary haplotype.</title>
        <authorList>
            <person name="Myers G."/>
            <person name="Meyer A."/>
            <person name="Fedrigo O."/>
            <person name="Formenti G."/>
            <person name="Rhie A."/>
            <person name="Tracey A."/>
            <person name="Sims Y."/>
            <person name="Jarvis E.D."/>
        </authorList>
    </citation>
    <scope>NUCLEOTIDE SEQUENCE [LARGE SCALE GENOMIC DNA]</scope>
</reference>
<dbReference type="OMA" id="TRCCCNQ"/>
<dbReference type="Proteomes" id="UP000314983">
    <property type="component" value="Chromosome 25"/>
</dbReference>
<evidence type="ECO:0000256" key="4">
    <source>
        <dbReference type="ARBA" id="ARBA00022692"/>
    </source>
</evidence>
<feature type="compositionally biased region" description="Basic and acidic residues" evidence="11">
    <location>
        <begin position="438"/>
        <end position="453"/>
    </location>
</feature>
<keyword evidence="13" id="KW-0732">Signal</keyword>